<gene>
    <name evidence="1" type="ORF">GSF12_08835</name>
</gene>
<name>A0A6P1KF36_FAUOS</name>
<dbReference type="AlphaFoldDB" id="A0A6P1KF36"/>
<protein>
    <submittedName>
        <fullName evidence="1">Uncharacterized protein</fullName>
    </submittedName>
</protein>
<reference evidence="1" key="1">
    <citation type="journal article" date="2020" name="Microbiol. Resour. Announc.">
        <title>Complete Genome Sequence of Moraxella osloensis Strain YV1, Isolated from an Australian Wastewater Treatment Plant.</title>
        <authorList>
            <person name="Batinovic S."/>
            <person name="Rice D.T.F."/>
            <person name="Seviour R.J."/>
            <person name="Petrovski S."/>
        </authorList>
    </citation>
    <scope>NUCLEOTIDE SEQUENCE</scope>
    <source>
        <strain evidence="1">YV1</strain>
    </source>
</reference>
<accession>A0A6P1KF36</accession>
<evidence type="ECO:0000313" key="1">
    <source>
        <dbReference type="EMBL" id="QHG09971.1"/>
    </source>
</evidence>
<dbReference type="EMBL" id="CP047226">
    <property type="protein sequence ID" value="QHG09971.1"/>
    <property type="molecule type" value="Genomic_DNA"/>
</dbReference>
<proteinExistence type="predicted"/>
<organism evidence="1">
    <name type="scientific">Faucicola osloensis</name>
    <name type="common">Moraxella osloensis</name>
    <dbReference type="NCBI Taxonomy" id="34062"/>
    <lineage>
        <taxon>Bacteria</taxon>
        <taxon>Pseudomonadati</taxon>
        <taxon>Pseudomonadota</taxon>
        <taxon>Gammaproteobacteria</taxon>
        <taxon>Moraxellales</taxon>
        <taxon>Moraxellaceae</taxon>
        <taxon>Faucicola</taxon>
    </lineage>
</organism>
<sequence length="151" mass="18278">MNSLTLDERQIWFLDDLFTFMLENYDLTNTDYVLFKNKIEDWQQYGFWDDAMLKFWYYEPIESLHSKAIDNYLIFCKVINNLGFYLPTDEQVVIINTLKLLKEIEIAETIHDKHDKIGDLWEAYEHGEAYDCTHIIIILPENWTKKLQQIR</sequence>